<evidence type="ECO:0000313" key="1">
    <source>
        <dbReference type="EMBL" id="GAA4639617.1"/>
    </source>
</evidence>
<organism evidence="1 2">
    <name type="scientific">Actinoallomurus vinaceus</name>
    <dbReference type="NCBI Taxonomy" id="1080074"/>
    <lineage>
        <taxon>Bacteria</taxon>
        <taxon>Bacillati</taxon>
        <taxon>Actinomycetota</taxon>
        <taxon>Actinomycetes</taxon>
        <taxon>Streptosporangiales</taxon>
        <taxon>Thermomonosporaceae</taxon>
        <taxon>Actinoallomurus</taxon>
    </lineage>
</organism>
<accession>A0ABP8UTR3</accession>
<reference evidence="2" key="1">
    <citation type="journal article" date="2019" name="Int. J. Syst. Evol. Microbiol.">
        <title>The Global Catalogue of Microorganisms (GCM) 10K type strain sequencing project: providing services to taxonomists for standard genome sequencing and annotation.</title>
        <authorList>
            <consortium name="The Broad Institute Genomics Platform"/>
            <consortium name="The Broad Institute Genome Sequencing Center for Infectious Disease"/>
            <person name="Wu L."/>
            <person name="Ma J."/>
        </authorList>
    </citation>
    <scope>NUCLEOTIDE SEQUENCE [LARGE SCALE GENOMIC DNA]</scope>
    <source>
        <strain evidence="2">JCM 17939</strain>
    </source>
</reference>
<evidence type="ECO:0000313" key="2">
    <source>
        <dbReference type="Proteomes" id="UP001501442"/>
    </source>
</evidence>
<sequence length="60" mass="6125">MGDILAGDGSAAAGLARGCGAMGGVLVKHVETVSAIDGFSAILEGRVNRQRPVNERFTQP</sequence>
<keyword evidence="2" id="KW-1185">Reference proteome</keyword>
<dbReference type="Proteomes" id="UP001501442">
    <property type="component" value="Unassembled WGS sequence"/>
</dbReference>
<proteinExistence type="predicted"/>
<protein>
    <submittedName>
        <fullName evidence="1">Uncharacterized protein</fullName>
    </submittedName>
</protein>
<gene>
    <name evidence="1" type="ORF">GCM10023196_101920</name>
</gene>
<name>A0ABP8UTR3_9ACTN</name>
<dbReference type="EMBL" id="BAABHK010000028">
    <property type="protein sequence ID" value="GAA4639617.1"/>
    <property type="molecule type" value="Genomic_DNA"/>
</dbReference>
<comment type="caution">
    <text evidence="1">The sequence shown here is derived from an EMBL/GenBank/DDBJ whole genome shotgun (WGS) entry which is preliminary data.</text>
</comment>